<dbReference type="PANTHER" id="PTHR32301">
    <property type="entry name" value="COUNTIN RECEPTOR CNR3-RELATED"/>
    <property type="match status" value="1"/>
</dbReference>
<evidence type="ECO:0000256" key="1">
    <source>
        <dbReference type="SAM" id="MobiDB-lite"/>
    </source>
</evidence>
<name>A0A7S4UMU0_9STRA</name>
<dbReference type="Gene3D" id="3.40.50.300">
    <property type="entry name" value="P-loop containing nucleotide triphosphate hydrolases"/>
    <property type="match status" value="1"/>
</dbReference>
<protein>
    <submittedName>
        <fullName evidence="2">Uncharacterized protein</fullName>
    </submittedName>
</protein>
<feature type="compositionally biased region" description="Gly residues" evidence="1">
    <location>
        <begin position="128"/>
        <end position="143"/>
    </location>
</feature>
<dbReference type="PANTHER" id="PTHR32301:SF6">
    <property type="entry name" value="GOLVESIN-RELATED"/>
    <property type="match status" value="1"/>
</dbReference>
<dbReference type="AlphaFoldDB" id="A0A7S4UMU0"/>
<evidence type="ECO:0000313" key="2">
    <source>
        <dbReference type="EMBL" id="CAE4579049.1"/>
    </source>
</evidence>
<feature type="region of interest" description="Disordered" evidence="1">
    <location>
        <begin position="103"/>
        <end position="148"/>
    </location>
</feature>
<proteinExistence type="predicted"/>
<reference evidence="2" key="1">
    <citation type="submission" date="2021-01" db="EMBL/GenBank/DDBJ databases">
        <authorList>
            <person name="Corre E."/>
            <person name="Pelletier E."/>
            <person name="Niang G."/>
            <person name="Scheremetjew M."/>
            <person name="Finn R."/>
            <person name="Kale V."/>
            <person name="Holt S."/>
            <person name="Cochrane G."/>
            <person name="Meng A."/>
            <person name="Brown T."/>
            <person name="Cohen L."/>
        </authorList>
    </citation>
    <scope>NUCLEOTIDE SEQUENCE</scope>
    <source>
        <strain evidence="2">GSO104</strain>
    </source>
</reference>
<gene>
    <name evidence="2" type="ORF">DBRI00130_LOCUS631</name>
</gene>
<dbReference type="EMBL" id="HBNS01000805">
    <property type="protein sequence ID" value="CAE4579049.1"/>
    <property type="molecule type" value="Transcribed_RNA"/>
</dbReference>
<sequence length="520" mass="55713">MNENNLSSSDDDRLAMEIADDIANIKKHNPQNIAHTSHWETPPNAGTLVGNLVDDDDDVAGAPVNAGRRGDIGMKQPLAHGAAAAARAAARGGVVVAAGGLHPANQGGNAQRRRMPQGHLGAGNHLHGNGGDRGQGGDGGHNGHPGALPRAVLHLPEWASPAVNAIGRSWKMSLLVVGCVGAVGIGSALVSTGNDNDAYVTTSALSVRGSGGQSLSTSGVVVPPAEGLQLNPTLASFGDFSPLDPKQETDVPFFWDVPQSGGKYMMEILSKCAGSVLAGNMPGYDETELTTLNTGSGPYVNVDTYTPEGILRAKNLNLVPNNIADVIVSPLPYQAAGLFDLTSKGRMMMLLQNPIDRIYKLYNHATGPHCAPNTEQCLSPSLTLKEYLEGGDRQEFNWMTKTLSGKPPNFQSSELTTNDLDIAKDFIQRKCIVGMLDNVGDAMLRFKIYNGWHYPNGVCQCVEKGLFWEWPRDSSTNLEEGSHAHEAILERNGFDMELYYYAKQVSQDQLDNYFNVNNGR</sequence>
<feature type="compositionally biased region" description="Low complexity" evidence="1">
    <location>
        <begin position="118"/>
        <end position="127"/>
    </location>
</feature>
<dbReference type="InterPro" id="IPR053259">
    <property type="entry name" value="Golvesin-related_Golgi"/>
</dbReference>
<organism evidence="2">
    <name type="scientific">Ditylum brightwellii</name>
    <dbReference type="NCBI Taxonomy" id="49249"/>
    <lineage>
        <taxon>Eukaryota</taxon>
        <taxon>Sar</taxon>
        <taxon>Stramenopiles</taxon>
        <taxon>Ochrophyta</taxon>
        <taxon>Bacillariophyta</taxon>
        <taxon>Mediophyceae</taxon>
        <taxon>Lithodesmiophycidae</taxon>
        <taxon>Lithodesmiales</taxon>
        <taxon>Lithodesmiaceae</taxon>
        <taxon>Ditylum</taxon>
    </lineage>
</organism>
<accession>A0A7S4UMU0</accession>
<dbReference type="InterPro" id="IPR027417">
    <property type="entry name" value="P-loop_NTPase"/>
</dbReference>